<comment type="caution">
    <text evidence="3">The sequence shown here is derived from an EMBL/GenBank/DDBJ whole genome shotgun (WGS) entry which is preliminary data.</text>
</comment>
<sequence length="142" mass="15093">MDTENRNTREGNSLGSLISTVTQEVTALIRNEVELAKAEIRQKTSQLGTGIGSVAAGGGVLLCGFLVLLASAVFGLNIVVQAMWLSTLIVGAIVVIVGFIMLQGGKKKLKATNLTPDRTMASLQKDQGMAKRHQSQAKEQLK</sequence>
<organism evidence="3 4">
    <name type="scientific">Modicisalibacter zincidurans</name>
    <dbReference type="NCBI Taxonomy" id="1178777"/>
    <lineage>
        <taxon>Bacteria</taxon>
        <taxon>Pseudomonadati</taxon>
        <taxon>Pseudomonadota</taxon>
        <taxon>Gammaproteobacteria</taxon>
        <taxon>Oceanospirillales</taxon>
        <taxon>Halomonadaceae</taxon>
        <taxon>Modicisalibacter</taxon>
    </lineage>
</organism>
<proteinExistence type="predicted"/>
<evidence type="ECO:0000313" key="3">
    <source>
        <dbReference type="EMBL" id="GAA5177548.1"/>
    </source>
</evidence>
<feature type="transmembrane region" description="Helical" evidence="2">
    <location>
        <begin position="51"/>
        <end position="76"/>
    </location>
</feature>
<dbReference type="InterPro" id="IPR009937">
    <property type="entry name" value="Phage_holin_3_6"/>
</dbReference>
<keyword evidence="2" id="KW-0472">Membrane</keyword>
<reference evidence="4" key="1">
    <citation type="journal article" date="2019" name="Int. J. Syst. Evol. Microbiol.">
        <title>The Global Catalogue of Microorganisms (GCM) 10K type strain sequencing project: providing services to taxonomists for standard genome sequencing and annotation.</title>
        <authorList>
            <consortium name="The Broad Institute Genomics Platform"/>
            <consortium name="The Broad Institute Genome Sequencing Center for Infectious Disease"/>
            <person name="Wu L."/>
            <person name="Ma J."/>
        </authorList>
    </citation>
    <scope>NUCLEOTIDE SEQUENCE [LARGE SCALE GENOMIC DNA]</scope>
    <source>
        <strain evidence="4">JCM 18472</strain>
    </source>
</reference>
<keyword evidence="2" id="KW-0812">Transmembrane</keyword>
<keyword evidence="4" id="KW-1185">Reference proteome</keyword>
<feature type="region of interest" description="Disordered" evidence="1">
    <location>
        <begin position="122"/>
        <end position="142"/>
    </location>
</feature>
<keyword evidence="2" id="KW-1133">Transmembrane helix</keyword>
<dbReference type="Pfam" id="PF07332">
    <property type="entry name" value="Phage_holin_3_6"/>
    <property type="match status" value="1"/>
</dbReference>
<evidence type="ECO:0000256" key="1">
    <source>
        <dbReference type="SAM" id="MobiDB-lite"/>
    </source>
</evidence>
<feature type="transmembrane region" description="Helical" evidence="2">
    <location>
        <begin position="82"/>
        <end position="102"/>
    </location>
</feature>
<accession>A0ABP9RIG0</accession>
<name>A0ABP9RIG0_9GAMM</name>
<dbReference type="EMBL" id="BAABKI010000026">
    <property type="protein sequence ID" value="GAA5177548.1"/>
    <property type="molecule type" value="Genomic_DNA"/>
</dbReference>
<evidence type="ECO:0000313" key="4">
    <source>
        <dbReference type="Proteomes" id="UP001500074"/>
    </source>
</evidence>
<dbReference type="Proteomes" id="UP001500074">
    <property type="component" value="Unassembled WGS sequence"/>
</dbReference>
<gene>
    <name evidence="3" type="ORF">GCM10023342_25870</name>
</gene>
<dbReference type="RefSeq" id="WP_031384992.1">
    <property type="nucleotide sequence ID" value="NZ_BAABKI010000026.1"/>
</dbReference>
<evidence type="ECO:0000256" key="2">
    <source>
        <dbReference type="SAM" id="Phobius"/>
    </source>
</evidence>
<protein>
    <submittedName>
        <fullName evidence="3">Phage holin family protein</fullName>
    </submittedName>
</protein>